<proteinExistence type="predicted"/>
<evidence type="ECO:0000313" key="1">
    <source>
        <dbReference type="EMBL" id="KMO71413.1"/>
    </source>
</evidence>
<dbReference type="Proteomes" id="UP000036513">
    <property type="component" value="Unassembled WGS sequence"/>
</dbReference>
<comment type="caution">
    <text evidence="1">The sequence shown here is derived from an EMBL/GenBank/DDBJ whole genome shotgun (WGS) entry which is preliminary data.</text>
</comment>
<sequence length="86" mass="9817">MTPTEPLDTPAAALDDIAWEFLSSEFAGRTYADWPLDRRLDVFLRHRGYRALHDDGSAYRDLLDRVMDNISVAVRAGTLPVNARRR</sequence>
<dbReference type="PATRIC" id="fig|37916.4.peg.4476"/>
<name>A0A0J6VPL6_9MYCO</name>
<keyword evidence="2" id="KW-1185">Reference proteome</keyword>
<reference evidence="1 2" key="1">
    <citation type="journal article" date="2015" name="Genome Biol. Evol.">
        <title>Characterization of Three Mycobacterium spp. with Potential Use in Bioremediation by Genome Sequencing and Comparative Genomics.</title>
        <authorList>
            <person name="Das S."/>
            <person name="Pettersson B.M."/>
            <person name="Behra P.R."/>
            <person name="Ramesh M."/>
            <person name="Dasgupta S."/>
            <person name="Bhattacharya A."/>
            <person name="Kirsebom L.A."/>
        </authorList>
    </citation>
    <scope>NUCLEOTIDE SEQUENCE [LARGE SCALE GENOMIC DNA]</scope>
    <source>
        <strain evidence="1 2">DSM 43826</strain>
    </source>
</reference>
<dbReference type="AlphaFoldDB" id="A0A0J6VPL6"/>
<accession>A0A0J6VPL6</accession>
<dbReference type="RefSeq" id="WP_048471831.1">
    <property type="nucleotide sequence ID" value="NZ_JYNL01000054.1"/>
</dbReference>
<dbReference type="EMBL" id="JYNL01000054">
    <property type="protein sequence ID" value="KMO71413.1"/>
    <property type="molecule type" value="Genomic_DNA"/>
</dbReference>
<gene>
    <name evidence="1" type="ORF">MCHLDSM_04495</name>
</gene>
<evidence type="ECO:0000313" key="2">
    <source>
        <dbReference type="Proteomes" id="UP000036513"/>
    </source>
</evidence>
<dbReference type="STRING" id="37916.MCHLDSM_04495"/>
<protein>
    <submittedName>
        <fullName evidence="1">Uncharacterized protein</fullName>
    </submittedName>
</protein>
<organism evidence="1 2">
    <name type="scientific">Mycolicibacterium chlorophenolicum</name>
    <dbReference type="NCBI Taxonomy" id="37916"/>
    <lineage>
        <taxon>Bacteria</taxon>
        <taxon>Bacillati</taxon>
        <taxon>Actinomycetota</taxon>
        <taxon>Actinomycetes</taxon>
        <taxon>Mycobacteriales</taxon>
        <taxon>Mycobacteriaceae</taxon>
        <taxon>Mycolicibacterium</taxon>
    </lineage>
</organism>